<evidence type="ECO:0000313" key="2">
    <source>
        <dbReference type="Proteomes" id="UP001571110"/>
    </source>
</evidence>
<accession>A0ABV4RS49</accession>
<dbReference type="EMBL" id="JBFDTY010000001">
    <property type="protein sequence ID" value="MFA2791022.1"/>
    <property type="molecule type" value="Genomic_DNA"/>
</dbReference>
<gene>
    <name evidence="1" type="ORF">AB1I70_06780</name>
</gene>
<evidence type="ECO:0000313" key="1">
    <source>
        <dbReference type="EMBL" id="MFA2791022.1"/>
    </source>
</evidence>
<proteinExistence type="predicted"/>
<keyword evidence="2" id="KW-1185">Reference proteome</keyword>
<sequence>MTSSLYEISMPGYEILKWCPIEVKRGKQTFQFEVYRSDNEISVFYIDELGRKRAIASTEELTLMLVVEEDKKRFLKFVGDSEWVLLDGVCTSRGMTKEEISAYLYLKSHAFDEMKGN</sequence>
<dbReference type="RefSeq" id="WP_254799363.1">
    <property type="nucleotide sequence ID" value="NZ_FMBJ01000015.1"/>
</dbReference>
<organism evidence="1 2">
    <name type="scientific">Bacillus mobilis</name>
    <dbReference type="NCBI Taxonomy" id="2026190"/>
    <lineage>
        <taxon>Bacteria</taxon>
        <taxon>Bacillati</taxon>
        <taxon>Bacillota</taxon>
        <taxon>Bacilli</taxon>
        <taxon>Bacillales</taxon>
        <taxon>Bacillaceae</taxon>
        <taxon>Bacillus</taxon>
        <taxon>Bacillus cereus group</taxon>
    </lineage>
</organism>
<reference evidence="1 2" key="1">
    <citation type="submission" date="2024-06" db="EMBL/GenBank/DDBJ databases">
        <title>Genetic profile and toxigenic potential of Bacillus cereus isolates from a Norwegian ice cream production plant,.</title>
        <authorList>
            <person name="Lindback T."/>
            <person name="Llarena A.-K."/>
            <person name="O'Sullivan K."/>
            <person name="Monshaugen M."/>
            <person name="Holmemo C.W."/>
            <person name="Aspholm M."/>
        </authorList>
    </citation>
    <scope>NUCLEOTIDE SEQUENCE [LARGE SCALE GENOMIC DNA]</scope>
    <source>
        <strain evidence="1 2">NVH-YM330</strain>
    </source>
</reference>
<comment type="caution">
    <text evidence="1">The sequence shown here is derived from an EMBL/GenBank/DDBJ whole genome shotgun (WGS) entry which is preliminary data.</text>
</comment>
<name>A0ABV4RS49_9BACI</name>
<protein>
    <submittedName>
        <fullName evidence="1">Uncharacterized protein</fullName>
    </submittedName>
</protein>
<dbReference type="Proteomes" id="UP001571110">
    <property type="component" value="Unassembled WGS sequence"/>
</dbReference>